<reference evidence="1" key="1">
    <citation type="submission" date="2018-02" db="EMBL/GenBank/DDBJ databases">
        <title>Rhizophora mucronata_Transcriptome.</title>
        <authorList>
            <person name="Meera S.P."/>
            <person name="Sreeshan A."/>
            <person name="Augustine A."/>
        </authorList>
    </citation>
    <scope>NUCLEOTIDE SEQUENCE</scope>
    <source>
        <tissue evidence="1">Leaf</tissue>
    </source>
</reference>
<organism evidence="1">
    <name type="scientific">Rhizophora mucronata</name>
    <name type="common">Asiatic mangrove</name>
    <dbReference type="NCBI Taxonomy" id="61149"/>
    <lineage>
        <taxon>Eukaryota</taxon>
        <taxon>Viridiplantae</taxon>
        <taxon>Streptophyta</taxon>
        <taxon>Embryophyta</taxon>
        <taxon>Tracheophyta</taxon>
        <taxon>Spermatophyta</taxon>
        <taxon>Magnoliopsida</taxon>
        <taxon>eudicotyledons</taxon>
        <taxon>Gunneridae</taxon>
        <taxon>Pentapetalae</taxon>
        <taxon>rosids</taxon>
        <taxon>fabids</taxon>
        <taxon>Malpighiales</taxon>
        <taxon>Rhizophoraceae</taxon>
        <taxon>Rhizophora</taxon>
    </lineage>
</organism>
<dbReference type="EMBL" id="GGEC01068860">
    <property type="protein sequence ID" value="MBX49344.1"/>
    <property type="molecule type" value="Transcribed_RNA"/>
</dbReference>
<dbReference type="AlphaFoldDB" id="A0A2P2P3L3"/>
<name>A0A2P2P3L3_RHIMU</name>
<accession>A0A2P2P3L3</accession>
<sequence length="52" mass="6213">MEWVRNILYVHHMTFSHHFHSHSLPKQQILFSNPFLSFLSFSYNPNKPSEPG</sequence>
<proteinExistence type="predicted"/>
<protein>
    <submittedName>
        <fullName evidence="1">Uncharacterized protein</fullName>
    </submittedName>
</protein>
<evidence type="ECO:0000313" key="1">
    <source>
        <dbReference type="EMBL" id="MBX49344.1"/>
    </source>
</evidence>